<keyword evidence="5" id="KW-1185">Reference proteome</keyword>
<accession>A0A316YWD1</accession>
<feature type="signal peptide" evidence="3">
    <location>
        <begin position="1"/>
        <end position="27"/>
    </location>
</feature>
<feature type="compositionally biased region" description="Low complexity" evidence="1">
    <location>
        <begin position="123"/>
        <end position="132"/>
    </location>
</feature>
<evidence type="ECO:0000256" key="1">
    <source>
        <dbReference type="SAM" id="MobiDB-lite"/>
    </source>
</evidence>
<sequence>MAKRNRNVSAHLASLAIAILFAAVVEGLTVSTPPQFTACLPSHISWSNAQGKVYLSAIEGKDISQAPIKTFPQMDATQDGYTWNVDLPAGKVVTLQINDDAGVPNYSSQVTILPTPPGVECKNATTQSSNPTTTPPTTPTSSSASASTTSVPANTQGGNSSASASLASNSSSSASNATLNSAPLTAATPLTPANTSSSSGSSIPTPSTTTTSSTAPSTTKKPHTDGAVPLYLASPVTGSIAAVTVVMAIFHVLL</sequence>
<dbReference type="RefSeq" id="XP_025380544.1">
    <property type="nucleotide sequence ID" value="XM_025524640.1"/>
</dbReference>
<dbReference type="PANTHER" id="PTHR37487">
    <property type="entry name" value="CHROMOSOME 1, WHOLE GENOME SHOTGUN SEQUENCE"/>
    <property type="match status" value="1"/>
</dbReference>
<name>A0A316YWD1_9BASI</name>
<evidence type="ECO:0000256" key="2">
    <source>
        <dbReference type="SAM" id="Phobius"/>
    </source>
</evidence>
<feature type="region of interest" description="Disordered" evidence="1">
    <location>
        <begin position="117"/>
        <end position="225"/>
    </location>
</feature>
<dbReference type="OrthoDB" id="3362246at2759"/>
<dbReference type="InParanoid" id="A0A316YWD1"/>
<feature type="transmembrane region" description="Helical" evidence="2">
    <location>
        <begin position="230"/>
        <end position="253"/>
    </location>
</feature>
<dbReference type="EMBL" id="KZ819634">
    <property type="protein sequence ID" value="PWN93346.1"/>
    <property type="molecule type" value="Genomic_DNA"/>
</dbReference>
<evidence type="ECO:0000313" key="5">
    <source>
        <dbReference type="Proteomes" id="UP000245768"/>
    </source>
</evidence>
<protein>
    <recommendedName>
        <fullName evidence="6">Ser-Thr-rich glycosyl-phosphatidyl-inositol-anchored membrane family-domain-containing protein</fullName>
    </recommendedName>
</protein>
<dbReference type="AlphaFoldDB" id="A0A316YWD1"/>
<evidence type="ECO:0008006" key="6">
    <source>
        <dbReference type="Google" id="ProtNLM"/>
    </source>
</evidence>
<dbReference type="Proteomes" id="UP000245768">
    <property type="component" value="Unassembled WGS sequence"/>
</dbReference>
<gene>
    <name evidence="4" type="ORF">FA10DRAFT_298747</name>
</gene>
<dbReference type="STRING" id="215250.A0A316YWD1"/>
<organism evidence="4 5">
    <name type="scientific">Acaromyces ingoldii</name>
    <dbReference type="NCBI Taxonomy" id="215250"/>
    <lineage>
        <taxon>Eukaryota</taxon>
        <taxon>Fungi</taxon>
        <taxon>Dikarya</taxon>
        <taxon>Basidiomycota</taxon>
        <taxon>Ustilaginomycotina</taxon>
        <taxon>Exobasidiomycetes</taxon>
        <taxon>Exobasidiales</taxon>
        <taxon>Cryptobasidiaceae</taxon>
        <taxon>Acaromyces</taxon>
    </lineage>
</organism>
<evidence type="ECO:0000313" key="4">
    <source>
        <dbReference type="EMBL" id="PWN93346.1"/>
    </source>
</evidence>
<reference evidence="4 5" key="1">
    <citation type="journal article" date="2018" name="Mol. Biol. Evol.">
        <title>Broad Genomic Sampling Reveals a Smut Pathogenic Ancestry of the Fungal Clade Ustilaginomycotina.</title>
        <authorList>
            <person name="Kijpornyongpan T."/>
            <person name="Mondo S.J."/>
            <person name="Barry K."/>
            <person name="Sandor L."/>
            <person name="Lee J."/>
            <person name="Lipzen A."/>
            <person name="Pangilinan J."/>
            <person name="LaButti K."/>
            <person name="Hainaut M."/>
            <person name="Henrissat B."/>
            <person name="Grigoriev I.V."/>
            <person name="Spatafora J.W."/>
            <person name="Aime M.C."/>
        </authorList>
    </citation>
    <scope>NUCLEOTIDE SEQUENCE [LARGE SCALE GENOMIC DNA]</scope>
    <source>
        <strain evidence="4 5">MCA 4198</strain>
    </source>
</reference>
<keyword evidence="2" id="KW-0812">Transmembrane</keyword>
<dbReference type="PANTHER" id="PTHR37487:SF3">
    <property type="entry name" value="CLEAVAGE_POLYADENYLATION SPECIFICITY FACTOR A SUBUNIT N-TERMINAL DOMAIN-CONTAINING PROTEIN"/>
    <property type="match status" value="1"/>
</dbReference>
<feature type="compositionally biased region" description="Low complexity" evidence="1">
    <location>
        <begin position="139"/>
        <end position="219"/>
    </location>
</feature>
<dbReference type="GeneID" id="37046556"/>
<proteinExistence type="predicted"/>
<evidence type="ECO:0000256" key="3">
    <source>
        <dbReference type="SAM" id="SignalP"/>
    </source>
</evidence>
<feature type="chain" id="PRO_5016260510" description="Ser-Thr-rich glycosyl-phosphatidyl-inositol-anchored membrane family-domain-containing protein" evidence="3">
    <location>
        <begin position="28"/>
        <end position="254"/>
    </location>
</feature>
<keyword evidence="3" id="KW-0732">Signal</keyword>
<keyword evidence="2" id="KW-0472">Membrane</keyword>
<keyword evidence="2" id="KW-1133">Transmembrane helix</keyword>